<proteinExistence type="predicted"/>
<dbReference type="EMBL" id="CABDUW010003740">
    <property type="protein sequence ID" value="VTJ89715.1"/>
    <property type="molecule type" value="Genomic_DNA"/>
</dbReference>
<feature type="region of interest" description="Disordered" evidence="1">
    <location>
        <begin position="70"/>
        <end position="99"/>
    </location>
</feature>
<comment type="caution">
    <text evidence="2">The sequence shown here is derived from an EMBL/GenBank/DDBJ whole genome shotgun (WGS) entry which is preliminary data.</text>
</comment>
<gene>
    <name evidence="2" type="ORF">MONAX_5E022387</name>
</gene>
<sequence>MEGSFQHRGQGFADRLPLPRWRSVSPPLGRLLQNQKRSVNWAPGAAGAPARTMGRPVALPGAWRPECERLAGPGRRRRPPASCCLSQGNVPSRGPAQEVSAGLPVGECRVTSSGLETLSPQMVPAKPGEVLQQPRLP</sequence>
<evidence type="ECO:0000313" key="3">
    <source>
        <dbReference type="Proteomes" id="UP000335636"/>
    </source>
</evidence>
<name>A0A5E4D6C7_MARMO</name>
<dbReference type="AlphaFoldDB" id="A0A5E4D6C7"/>
<accession>A0A5E4D6C7</accession>
<reference evidence="2" key="1">
    <citation type="submission" date="2019-04" db="EMBL/GenBank/DDBJ databases">
        <authorList>
            <person name="Alioto T."/>
            <person name="Alioto T."/>
        </authorList>
    </citation>
    <scope>NUCLEOTIDE SEQUENCE [LARGE SCALE GENOMIC DNA]</scope>
</reference>
<feature type="region of interest" description="Disordered" evidence="1">
    <location>
        <begin position="1"/>
        <end position="20"/>
    </location>
</feature>
<organism evidence="2 3">
    <name type="scientific">Marmota monax</name>
    <name type="common">Woodchuck</name>
    <dbReference type="NCBI Taxonomy" id="9995"/>
    <lineage>
        <taxon>Eukaryota</taxon>
        <taxon>Metazoa</taxon>
        <taxon>Chordata</taxon>
        <taxon>Craniata</taxon>
        <taxon>Vertebrata</taxon>
        <taxon>Euteleostomi</taxon>
        <taxon>Mammalia</taxon>
        <taxon>Eutheria</taxon>
        <taxon>Euarchontoglires</taxon>
        <taxon>Glires</taxon>
        <taxon>Rodentia</taxon>
        <taxon>Sciuromorpha</taxon>
        <taxon>Sciuridae</taxon>
        <taxon>Xerinae</taxon>
        <taxon>Marmotini</taxon>
        <taxon>Marmota</taxon>
    </lineage>
</organism>
<evidence type="ECO:0000313" key="2">
    <source>
        <dbReference type="EMBL" id="VTJ89715.1"/>
    </source>
</evidence>
<dbReference type="Proteomes" id="UP000335636">
    <property type="component" value="Unassembled WGS sequence"/>
</dbReference>
<keyword evidence="3" id="KW-1185">Reference proteome</keyword>
<evidence type="ECO:0000256" key="1">
    <source>
        <dbReference type="SAM" id="MobiDB-lite"/>
    </source>
</evidence>
<protein>
    <submittedName>
        <fullName evidence="2">Uncharacterized protein</fullName>
    </submittedName>
</protein>